<dbReference type="EMBL" id="JABFBC010000002">
    <property type="protein sequence ID" value="NNU81563.1"/>
    <property type="molecule type" value="Genomic_DNA"/>
</dbReference>
<feature type="transmembrane region" description="Helical" evidence="1">
    <location>
        <begin position="122"/>
        <end position="141"/>
    </location>
</feature>
<keyword evidence="1" id="KW-0472">Membrane</keyword>
<dbReference type="RefSeq" id="WP_171326397.1">
    <property type="nucleotide sequence ID" value="NZ_JABFBC010000002.1"/>
</dbReference>
<evidence type="ECO:0000313" key="2">
    <source>
        <dbReference type="EMBL" id="NNU81563.1"/>
    </source>
</evidence>
<dbReference type="Proteomes" id="UP000572377">
    <property type="component" value="Unassembled WGS sequence"/>
</dbReference>
<sequence>MKAVPAAALWLGLAGLLPFAGGALAALGLLGDLAGPDFGLRVLSAYGAAILAFMGGCLWGFAAKAGRAEWKWLAFSVVPGLWAFSAAFSPAPLLSLMLGYVVLLALDTMFRLERIAPDWWMGLRLPLTAGVLICLGAGAMAG</sequence>
<protein>
    <submittedName>
        <fullName evidence="2">DUF3429 domain-containing protein</fullName>
    </submittedName>
</protein>
<reference evidence="2 3" key="1">
    <citation type="submission" date="2020-05" db="EMBL/GenBank/DDBJ databases">
        <title>Gimesia benthica sp. nov., a novel planctomycete isolated from a deep-sea water sample of the Northwest Indian Ocean.</title>
        <authorList>
            <person name="Wang J."/>
            <person name="Ruan C."/>
            <person name="Song L."/>
            <person name="Zhu Y."/>
            <person name="Li A."/>
            <person name="Zheng X."/>
            <person name="Wang L."/>
            <person name="Lu Z."/>
            <person name="Huang Y."/>
            <person name="Du W."/>
            <person name="Zhou Y."/>
            <person name="Huang L."/>
            <person name="Dai X."/>
        </authorList>
    </citation>
    <scope>NUCLEOTIDE SEQUENCE [LARGE SCALE GENOMIC DNA]</scope>
    <source>
        <strain evidence="2 3">YYQ-30</strain>
    </source>
</reference>
<evidence type="ECO:0000256" key="1">
    <source>
        <dbReference type="SAM" id="Phobius"/>
    </source>
</evidence>
<feature type="transmembrane region" description="Helical" evidence="1">
    <location>
        <begin position="93"/>
        <end position="110"/>
    </location>
</feature>
<dbReference type="PANTHER" id="PTHR15887">
    <property type="entry name" value="TRANSMEMBRANE PROTEIN 69"/>
    <property type="match status" value="1"/>
</dbReference>
<name>A0A849L5M8_9RHOB</name>
<dbReference type="AlphaFoldDB" id="A0A849L5M8"/>
<comment type="caution">
    <text evidence="2">The sequence shown here is derived from an EMBL/GenBank/DDBJ whole genome shotgun (WGS) entry which is preliminary data.</text>
</comment>
<proteinExistence type="predicted"/>
<dbReference type="InterPro" id="IPR021836">
    <property type="entry name" value="DUF3429"/>
</dbReference>
<dbReference type="PANTHER" id="PTHR15887:SF1">
    <property type="entry name" value="TRANSMEMBRANE PROTEIN 69"/>
    <property type="match status" value="1"/>
</dbReference>
<accession>A0A849L5M8</accession>
<keyword evidence="3" id="KW-1185">Reference proteome</keyword>
<organism evidence="2 3">
    <name type="scientific">Halovulum dunhuangense</name>
    <dbReference type="NCBI Taxonomy" id="1505036"/>
    <lineage>
        <taxon>Bacteria</taxon>
        <taxon>Pseudomonadati</taxon>
        <taxon>Pseudomonadota</taxon>
        <taxon>Alphaproteobacteria</taxon>
        <taxon>Rhodobacterales</taxon>
        <taxon>Paracoccaceae</taxon>
        <taxon>Halovulum</taxon>
    </lineage>
</organism>
<evidence type="ECO:0000313" key="3">
    <source>
        <dbReference type="Proteomes" id="UP000572377"/>
    </source>
</evidence>
<keyword evidence="1" id="KW-0812">Transmembrane</keyword>
<gene>
    <name evidence="2" type="ORF">HMH01_14075</name>
</gene>
<dbReference type="Pfam" id="PF11911">
    <property type="entry name" value="DUF3429"/>
    <property type="match status" value="1"/>
</dbReference>
<keyword evidence="1" id="KW-1133">Transmembrane helix</keyword>
<feature type="transmembrane region" description="Helical" evidence="1">
    <location>
        <begin position="41"/>
        <end position="63"/>
    </location>
</feature>